<dbReference type="Proteomes" id="UP000236291">
    <property type="component" value="Unassembled WGS sequence"/>
</dbReference>
<reference evidence="1 2" key="2">
    <citation type="journal article" date="2017" name="Front. Plant Sci.">
        <title>Gene Classification and Mining of Molecular Markers Useful in Red Clover (Trifolium pratense) Breeding.</title>
        <authorList>
            <person name="Istvanek J."/>
            <person name="Dluhosova J."/>
            <person name="Dluhos P."/>
            <person name="Patkova L."/>
            <person name="Nedelnik J."/>
            <person name="Repkova J."/>
        </authorList>
    </citation>
    <scope>NUCLEOTIDE SEQUENCE [LARGE SCALE GENOMIC DNA]</scope>
    <source>
        <strain evidence="2">cv. Tatra</strain>
        <tissue evidence="1">Young leaves</tissue>
    </source>
</reference>
<proteinExistence type="predicted"/>
<organism evidence="1 2">
    <name type="scientific">Trifolium pratense</name>
    <name type="common">Red clover</name>
    <dbReference type="NCBI Taxonomy" id="57577"/>
    <lineage>
        <taxon>Eukaryota</taxon>
        <taxon>Viridiplantae</taxon>
        <taxon>Streptophyta</taxon>
        <taxon>Embryophyta</taxon>
        <taxon>Tracheophyta</taxon>
        <taxon>Spermatophyta</taxon>
        <taxon>Magnoliopsida</taxon>
        <taxon>eudicotyledons</taxon>
        <taxon>Gunneridae</taxon>
        <taxon>Pentapetalae</taxon>
        <taxon>rosids</taxon>
        <taxon>fabids</taxon>
        <taxon>Fabales</taxon>
        <taxon>Fabaceae</taxon>
        <taxon>Papilionoideae</taxon>
        <taxon>50 kb inversion clade</taxon>
        <taxon>NPAAA clade</taxon>
        <taxon>Hologalegina</taxon>
        <taxon>IRL clade</taxon>
        <taxon>Trifolieae</taxon>
        <taxon>Trifolium</taxon>
    </lineage>
</organism>
<accession>A0A2K3NXV2</accession>
<name>A0A2K3NXV2_TRIPR</name>
<dbReference type="EMBL" id="ASHM01002144">
    <property type="protein sequence ID" value="PNY07849.1"/>
    <property type="molecule type" value="Genomic_DNA"/>
</dbReference>
<protein>
    <submittedName>
        <fullName evidence="1">Uncharacterized protein</fullName>
    </submittedName>
</protein>
<evidence type="ECO:0000313" key="2">
    <source>
        <dbReference type="Proteomes" id="UP000236291"/>
    </source>
</evidence>
<sequence length="91" mass="10473">MGASKHRNDTIATIYLILSYYTYDVSVSNMLTVRLLQLSNMQRWRRTQRHDVQLTYQRNQQQPLSIPTTSIPQVSTSTDASNVFDNVVHAS</sequence>
<reference evidence="1 2" key="1">
    <citation type="journal article" date="2014" name="Am. J. Bot.">
        <title>Genome assembly and annotation for red clover (Trifolium pratense; Fabaceae).</title>
        <authorList>
            <person name="Istvanek J."/>
            <person name="Jaros M."/>
            <person name="Krenek A."/>
            <person name="Repkova J."/>
        </authorList>
    </citation>
    <scope>NUCLEOTIDE SEQUENCE [LARGE SCALE GENOMIC DNA]</scope>
    <source>
        <strain evidence="2">cv. Tatra</strain>
        <tissue evidence="1">Young leaves</tissue>
    </source>
</reference>
<dbReference type="AlphaFoldDB" id="A0A2K3NXV2"/>
<evidence type="ECO:0000313" key="1">
    <source>
        <dbReference type="EMBL" id="PNY07849.1"/>
    </source>
</evidence>
<gene>
    <name evidence="1" type="ORF">L195_g004355</name>
</gene>
<comment type="caution">
    <text evidence="1">The sequence shown here is derived from an EMBL/GenBank/DDBJ whole genome shotgun (WGS) entry which is preliminary data.</text>
</comment>